<organism evidence="1 2">
    <name type="scientific">Lactuca saligna</name>
    <name type="common">Willowleaf lettuce</name>
    <dbReference type="NCBI Taxonomy" id="75948"/>
    <lineage>
        <taxon>Eukaryota</taxon>
        <taxon>Viridiplantae</taxon>
        <taxon>Streptophyta</taxon>
        <taxon>Embryophyta</taxon>
        <taxon>Tracheophyta</taxon>
        <taxon>Spermatophyta</taxon>
        <taxon>Magnoliopsida</taxon>
        <taxon>eudicotyledons</taxon>
        <taxon>Gunneridae</taxon>
        <taxon>Pentapetalae</taxon>
        <taxon>asterids</taxon>
        <taxon>campanulids</taxon>
        <taxon>Asterales</taxon>
        <taxon>Asteraceae</taxon>
        <taxon>Cichorioideae</taxon>
        <taxon>Cichorieae</taxon>
        <taxon>Lactucinae</taxon>
        <taxon>Lactuca</taxon>
    </lineage>
</organism>
<proteinExistence type="predicted"/>
<evidence type="ECO:0000313" key="2">
    <source>
        <dbReference type="Proteomes" id="UP001177003"/>
    </source>
</evidence>
<sequence>MGRRTFSVAAVVADRLFLIAGEDEKHPRVCSSVDVAVVRGSHQCGGVPLPSTPIVVASAVTAMLSLFYCHQPPWEVADCLGAIDGTYIEVNVLDSYKPRYRTRKGNIAVNVLGVYNRDMNFVYVLAG</sequence>
<dbReference type="AlphaFoldDB" id="A0AA35Z5F0"/>
<reference evidence="1" key="1">
    <citation type="submission" date="2023-04" db="EMBL/GenBank/DDBJ databases">
        <authorList>
            <person name="Vijverberg K."/>
            <person name="Xiong W."/>
            <person name="Schranz E."/>
        </authorList>
    </citation>
    <scope>NUCLEOTIDE SEQUENCE</scope>
</reference>
<dbReference type="EMBL" id="OX465081">
    <property type="protein sequence ID" value="CAI9286244.1"/>
    <property type="molecule type" value="Genomic_DNA"/>
</dbReference>
<protein>
    <submittedName>
        <fullName evidence="1">Uncharacterized protein</fullName>
    </submittedName>
</protein>
<keyword evidence="2" id="KW-1185">Reference proteome</keyword>
<evidence type="ECO:0000313" key="1">
    <source>
        <dbReference type="EMBL" id="CAI9286244.1"/>
    </source>
</evidence>
<gene>
    <name evidence="1" type="ORF">LSALG_LOCUS25674</name>
</gene>
<dbReference type="Proteomes" id="UP001177003">
    <property type="component" value="Chromosome 5"/>
</dbReference>
<name>A0AA35Z5F0_LACSI</name>
<accession>A0AA35Z5F0</accession>